<name>A0A0A9FXM2_ARUDO</name>
<organism evidence="1">
    <name type="scientific">Arundo donax</name>
    <name type="common">Giant reed</name>
    <name type="synonym">Donax arundinaceus</name>
    <dbReference type="NCBI Taxonomy" id="35708"/>
    <lineage>
        <taxon>Eukaryota</taxon>
        <taxon>Viridiplantae</taxon>
        <taxon>Streptophyta</taxon>
        <taxon>Embryophyta</taxon>
        <taxon>Tracheophyta</taxon>
        <taxon>Spermatophyta</taxon>
        <taxon>Magnoliopsida</taxon>
        <taxon>Liliopsida</taxon>
        <taxon>Poales</taxon>
        <taxon>Poaceae</taxon>
        <taxon>PACMAD clade</taxon>
        <taxon>Arundinoideae</taxon>
        <taxon>Arundineae</taxon>
        <taxon>Arundo</taxon>
    </lineage>
</organism>
<accession>A0A0A9FXM2</accession>
<sequence length="29" mass="3245">MIRVTTLRGKDKIPDYVFAHPSPGELCLS</sequence>
<proteinExistence type="predicted"/>
<reference evidence="1" key="1">
    <citation type="submission" date="2014-09" db="EMBL/GenBank/DDBJ databases">
        <authorList>
            <person name="Magalhaes I.L.F."/>
            <person name="Oliveira U."/>
            <person name="Santos F.R."/>
            <person name="Vidigal T.H.D.A."/>
            <person name="Brescovit A.D."/>
            <person name="Santos A.J."/>
        </authorList>
    </citation>
    <scope>NUCLEOTIDE SEQUENCE</scope>
    <source>
        <tissue evidence="1">Shoot tissue taken approximately 20 cm above the soil surface</tissue>
    </source>
</reference>
<dbReference type="EMBL" id="GBRH01184813">
    <property type="protein sequence ID" value="JAE13083.1"/>
    <property type="molecule type" value="Transcribed_RNA"/>
</dbReference>
<reference evidence="1" key="2">
    <citation type="journal article" date="2015" name="Data Brief">
        <title>Shoot transcriptome of the giant reed, Arundo donax.</title>
        <authorList>
            <person name="Barrero R.A."/>
            <person name="Guerrero F.D."/>
            <person name="Moolhuijzen P."/>
            <person name="Goolsby J.A."/>
            <person name="Tidwell J."/>
            <person name="Bellgard S.E."/>
            <person name="Bellgard M.I."/>
        </authorList>
    </citation>
    <scope>NUCLEOTIDE SEQUENCE</scope>
    <source>
        <tissue evidence="1">Shoot tissue taken approximately 20 cm above the soil surface</tissue>
    </source>
</reference>
<protein>
    <submittedName>
        <fullName evidence="1">Uncharacterized protein</fullName>
    </submittedName>
</protein>
<evidence type="ECO:0000313" key="1">
    <source>
        <dbReference type="EMBL" id="JAE13083.1"/>
    </source>
</evidence>
<dbReference type="AlphaFoldDB" id="A0A0A9FXM2"/>